<sequence length="377" mass="42097">MSLPVSLGDVVVVVQGALEVYARISSADGIIRRQAGNMQSHAAWLAHAKRLLETDATYRAREAALAPDQRDALLILLQRMKSDARAVKKLFQKWEAASTLERQWLAGFSRLPAELEHLDEMLDRGIAKFQSHLDLNVYGKIAKMPAQQQQQQQSGTAAAAVGGGAGGEAVQKCGIIFVDPWNVSRSRVAEAYTKMLKSWALENPTSGTEKGAVAWPIDFIHSAGLEVKNRSDCVEYTEAIVRVPNMTNGDQPPNITAMKALFAKTPSLPKTAMENQPLALWKSRGLSRNMFRTYDYVVVFTRQDFNRLSALRDKLGGEKARLVILGRGRNNEIKEIQRLRHDDEEEWGRKIWEITVAVRGFLKREFGWTKQGAATIK</sequence>
<evidence type="ECO:0000313" key="2">
    <source>
        <dbReference type="Proteomes" id="UP001295740"/>
    </source>
</evidence>
<gene>
    <name evidence="1" type="ORF">KHLLAP_LOCUS13570</name>
</gene>
<organism evidence="1 2">
    <name type="scientific">Anthostomella pinea</name>
    <dbReference type="NCBI Taxonomy" id="933095"/>
    <lineage>
        <taxon>Eukaryota</taxon>
        <taxon>Fungi</taxon>
        <taxon>Dikarya</taxon>
        <taxon>Ascomycota</taxon>
        <taxon>Pezizomycotina</taxon>
        <taxon>Sordariomycetes</taxon>
        <taxon>Xylariomycetidae</taxon>
        <taxon>Xylariales</taxon>
        <taxon>Xylariaceae</taxon>
        <taxon>Anthostomella</taxon>
    </lineage>
</organism>
<comment type="caution">
    <text evidence="1">The sequence shown here is derived from an EMBL/GenBank/DDBJ whole genome shotgun (WGS) entry which is preliminary data.</text>
</comment>
<name>A0AAI8VXX4_9PEZI</name>
<dbReference type="AlphaFoldDB" id="A0AAI8VXX4"/>
<dbReference type="Gene3D" id="3.40.50.2300">
    <property type="match status" value="1"/>
</dbReference>
<keyword evidence="2" id="KW-1185">Reference proteome</keyword>
<evidence type="ECO:0000313" key="1">
    <source>
        <dbReference type="EMBL" id="CAJ2513102.1"/>
    </source>
</evidence>
<protein>
    <submittedName>
        <fullName evidence="1">Uu.00g012210.m01.CDS01</fullName>
    </submittedName>
</protein>
<accession>A0AAI8VXX4</accession>
<reference evidence="1" key="1">
    <citation type="submission" date="2023-10" db="EMBL/GenBank/DDBJ databases">
        <authorList>
            <person name="Hackl T."/>
        </authorList>
    </citation>
    <scope>NUCLEOTIDE SEQUENCE</scope>
</reference>
<dbReference type="Proteomes" id="UP001295740">
    <property type="component" value="Unassembled WGS sequence"/>
</dbReference>
<dbReference type="EMBL" id="CAUWAG010000020">
    <property type="protein sequence ID" value="CAJ2513102.1"/>
    <property type="molecule type" value="Genomic_DNA"/>
</dbReference>
<proteinExistence type="predicted"/>